<feature type="transmembrane region" description="Helical" evidence="1">
    <location>
        <begin position="49"/>
        <end position="68"/>
    </location>
</feature>
<accession>A0ABS9H5U8</accession>
<feature type="transmembrane region" description="Helical" evidence="1">
    <location>
        <begin position="167"/>
        <end position="192"/>
    </location>
</feature>
<dbReference type="Proteomes" id="UP001649381">
    <property type="component" value="Unassembled WGS sequence"/>
</dbReference>
<keyword evidence="1" id="KW-0472">Membrane</keyword>
<dbReference type="EMBL" id="JAKIJS010000002">
    <property type="protein sequence ID" value="MCF6139248.1"/>
    <property type="molecule type" value="Genomic_DNA"/>
</dbReference>
<keyword evidence="3" id="KW-1185">Reference proteome</keyword>
<organism evidence="2 3">
    <name type="scientific">Pseudalkalibacillus berkeleyi</name>
    <dbReference type="NCBI Taxonomy" id="1069813"/>
    <lineage>
        <taxon>Bacteria</taxon>
        <taxon>Bacillati</taxon>
        <taxon>Bacillota</taxon>
        <taxon>Bacilli</taxon>
        <taxon>Bacillales</taxon>
        <taxon>Fictibacillaceae</taxon>
        <taxon>Pseudalkalibacillus</taxon>
    </lineage>
</organism>
<dbReference type="Pfam" id="PF14808">
    <property type="entry name" value="TMEM164"/>
    <property type="match status" value="1"/>
</dbReference>
<evidence type="ECO:0000313" key="3">
    <source>
        <dbReference type="Proteomes" id="UP001649381"/>
    </source>
</evidence>
<feature type="transmembrane region" description="Helical" evidence="1">
    <location>
        <begin position="135"/>
        <end position="155"/>
    </location>
</feature>
<dbReference type="NCBIfam" id="TIGR02206">
    <property type="entry name" value="intg_mem_TP0381"/>
    <property type="match status" value="1"/>
</dbReference>
<evidence type="ECO:0000313" key="2">
    <source>
        <dbReference type="EMBL" id="MCF6139248.1"/>
    </source>
</evidence>
<sequence>MNSVFQPEHQKNFIIFSMSHLFMIALMFLVILTFIVFRQSLRSNGKVRYMIRWGFFSVLILSEASYQIWSVVHAVWDPRFQLPLQLCSISSFVVLYFLLKPTPSRFQLVYFIALLPPLLAIITPDLLYNSPHYRFFQFFIHHISLVSVVFFYIIVEKFRPKFKSILIAFMFINLIALPISFVNQSIGSNYMFLEGPPSSNTLLSLFGTGYSYLIKLEIVTITAFFLTYVPFLLKNLHIKHERKNDFNL</sequence>
<dbReference type="InterPro" id="IPR011737">
    <property type="entry name" value="CHP02206_TP0381"/>
</dbReference>
<dbReference type="RefSeq" id="WP_236338015.1">
    <property type="nucleotide sequence ID" value="NZ_JAKIJS010000002.1"/>
</dbReference>
<feature type="transmembrane region" description="Helical" evidence="1">
    <location>
        <begin position="106"/>
        <end position="123"/>
    </location>
</feature>
<keyword evidence="1" id="KW-1133">Transmembrane helix</keyword>
<reference evidence="2 3" key="1">
    <citation type="submission" date="2022-01" db="EMBL/GenBank/DDBJ databases">
        <title>Alkalihalobacillus sp. EGI L200015, a novel bacterium isolated from a salt lake sediment.</title>
        <authorList>
            <person name="Gao L."/>
            <person name="Fang B.-Z."/>
            <person name="Li W.-J."/>
        </authorList>
    </citation>
    <scope>NUCLEOTIDE SEQUENCE [LARGE SCALE GENOMIC DNA]</scope>
    <source>
        <strain evidence="2 3">KCTC 12718</strain>
    </source>
</reference>
<protein>
    <submittedName>
        <fullName evidence="2">TIGR02206 family membrane protein</fullName>
    </submittedName>
</protein>
<evidence type="ECO:0000256" key="1">
    <source>
        <dbReference type="SAM" id="Phobius"/>
    </source>
</evidence>
<keyword evidence="1" id="KW-0812">Transmembrane</keyword>
<gene>
    <name evidence="2" type="ORF">L2716_16045</name>
</gene>
<comment type="caution">
    <text evidence="2">The sequence shown here is derived from an EMBL/GenBank/DDBJ whole genome shotgun (WGS) entry which is preliminary data.</text>
</comment>
<feature type="transmembrane region" description="Helical" evidence="1">
    <location>
        <begin position="12"/>
        <end position="37"/>
    </location>
</feature>
<feature type="transmembrane region" description="Helical" evidence="1">
    <location>
        <begin position="212"/>
        <end position="233"/>
    </location>
</feature>
<name>A0ABS9H5U8_9BACL</name>
<proteinExistence type="predicted"/>
<feature type="transmembrane region" description="Helical" evidence="1">
    <location>
        <begin position="80"/>
        <end position="99"/>
    </location>
</feature>